<dbReference type="PROSITE" id="PS50918">
    <property type="entry name" value="WWE"/>
    <property type="match status" value="1"/>
</dbReference>
<dbReference type="InterPro" id="IPR057825">
    <property type="entry name" value="WWE_SEC23-DDH2"/>
</dbReference>
<dbReference type="GO" id="GO:0030134">
    <property type="term" value="C:COPII-coated ER to Golgi transport vesicle"/>
    <property type="evidence" value="ECO:0007669"/>
    <property type="project" value="TreeGrafter"/>
</dbReference>
<name>A0A7R8V186_HERIL</name>
<organism evidence="5 6">
    <name type="scientific">Hermetia illucens</name>
    <name type="common">Black soldier fly</name>
    <dbReference type="NCBI Taxonomy" id="343691"/>
    <lineage>
        <taxon>Eukaryota</taxon>
        <taxon>Metazoa</taxon>
        <taxon>Ecdysozoa</taxon>
        <taxon>Arthropoda</taxon>
        <taxon>Hexapoda</taxon>
        <taxon>Insecta</taxon>
        <taxon>Pterygota</taxon>
        <taxon>Neoptera</taxon>
        <taxon>Endopterygota</taxon>
        <taxon>Diptera</taxon>
        <taxon>Brachycera</taxon>
        <taxon>Stratiomyomorpha</taxon>
        <taxon>Stratiomyidae</taxon>
        <taxon>Hermetiinae</taxon>
        <taxon>Hermetia</taxon>
    </lineage>
</organism>
<dbReference type="InParanoid" id="A0A7R8V186"/>
<feature type="domain" description="WWE" evidence="3">
    <location>
        <begin position="1074"/>
        <end position="1154"/>
    </location>
</feature>
<dbReference type="SMART" id="SM01127">
    <property type="entry name" value="DDHD"/>
    <property type="match status" value="1"/>
</dbReference>
<evidence type="ECO:0000259" key="4">
    <source>
        <dbReference type="PROSITE" id="PS51043"/>
    </source>
</evidence>
<feature type="region of interest" description="Disordered" evidence="2">
    <location>
        <begin position="382"/>
        <end position="493"/>
    </location>
</feature>
<dbReference type="PANTHER" id="PTHR23509">
    <property type="entry name" value="PA-PL1 PHOSPHOLIPASE FAMILY"/>
    <property type="match status" value="1"/>
</dbReference>
<feature type="compositionally biased region" description="Polar residues" evidence="2">
    <location>
        <begin position="124"/>
        <end position="133"/>
    </location>
</feature>
<proteinExistence type="inferred from homology"/>
<feature type="region of interest" description="Disordered" evidence="2">
    <location>
        <begin position="115"/>
        <end position="172"/>
    </location>
</feature>
<feature type="region of interest" description="Disordered" evidence="2">
    <location>
        <begin position="1"/>
        <end position="60"/>
    </location>
</feature>
<feature type="compositionally biased region" description="Pro residues" evidence="2">
    <location>
        <begin position="135"/>
        <end position="144"/>
    </location>
</feature>
<dbReference type="PANTHER" id="PTHR23509:SF10">
    <property type="entry name" value="LD21067P"/>
    <property type="match status" value="1"/>
</dbReference>
<feature type="region of interest" description="Disordered" evidence="2">
    <location>
        <begin position="1681"/>
        <end position="1710"/>
    </location>
</feature>
<feature type="region of interest" description="Disordered" evidence="2">
    <location>
        <begin position="291"/>
        <end position="311"/>
    </location>
</feature>
<evidence type="ECO:0000259" key="3">
    <source>
        <dbReference type="PROSITE" id="PS50918"/>
    </source>
</evidence>
<feature type="compositionally biased region" description="Polar residues" evidence="2">
    <location>
        <begin position="148"/>
        <end position="168"/>
    </location>
</feature>
<comment type="similarity">
    <text evidence="1">Belongs to the PA-PLA1 family.</text>
</comment>
<feature type="region of interest" description="Disordered" evidence="2">
    <location>
        <begin position="1597"/>
        <end position="1622"/>
    </location>
</feature>
<feature type="region of interest" description="Disordered" evidence="2">
    <location>
        <begin position="193"/>
        <end position="224"/>
    </location>
</feature>
<feature type="region of interest" description="Disordered" evidence="2">
    <location>
        <begin position="1006"/>
        <end position="1030"/>
    </location>
</feature>
<sequence length="1710" mass="187219">MFFSQPSDVPEPAPGQSLDSDSDVFSEINLNATADEDYSSQPGPTSFVSPLEENPAVSDSSLLSQAASSFSQLPSVASTVFSTFSKVIKDYSPTNQDHDDFGDIKTEQPTLATFDNIYAPEPYDTNSNLTSKLPEQPPPEPPKFYSPTEFSPQQPAANTQSTGQNTYRLSAKKKTYAPIPGLSANIHQPAATSLAASGPSIPPLPPAPQSNNTFPPQPQTSEVDYSSIPEQSNFTQSGPVFNLQASSSNLQQQFSQPAPIENKKEERRGLFSLTNVVAPVWQNLSGLVGRSNNQENQTASNSSFHTTYGSSSHSEQISTAQYFSPEGSFVGVVQTPPIVPQSANNQLSSTSQYFGGIQSAPLQPPSSIPALGIPLVSPFLNPSQTPPIAQQPVTSNPPNPTPTPQTFLNPSQTPPIAPQPITSNPPKPTPTPPTNFVPGAQVLSASPQGTPPLSKSATPPVIPLANLSLSSQPTVPGQANPPLPQAPPAGSGNTFRLQKGTRHYRTPLGIPTNPAAPSNFLQPNVTNYTQPIVNQPSVPFSTTLPGVTTHQQGPPSSASFFNPIVSASTVEQTTFAAVAPPPSIINQTGYTQQPIVKEQLPPIPLVPTPGNFTQTEGPKAQSIPLSNIQPIDNSHQAAPLQSFFPPQPNPPLNITSSFNQFAPPTASPAVEKSVLNPIQKEIEESKPESDLKIVENTNFGHQLNTSTDKADISKGAEKHLEETVLTPCQPHDEVGKPSDYTIQQQKVEEKDFGSIPAPSVPPFTSKEESVQEPIESGETSNFGHQINSSHFVSNVFESTLPAKTQNLDFGQVSESSLPPKVDVKPIPDKPQFAETVNPTPQPFTLTNYFAAQPDSNLAPFSEHAIDANANKSINQLTSAPKTESSLQGGYQPAAVNFFSQTFQVGDSQNNNASQFASNLPDPLSFFDSFQQSAPSSTPVPQSNQVDDELNSNLTVDAKTEIDTSFQIQNFFNNPPQNLNQSASDLNYKLVGSNLIKNKYVDNLSSTSRPISPQSNVVEPPSSACSEFSADTTSNQNTLNLSKLTNVDFADGFKLEYTDDLDPEIMALMANNKANSTANAVYQPAVKHWFYKKKVDDKFIWTPFTHHDSALIEAHFSDPNVPKIVAVEGGRYDVNIDERLRVPIFWSGEATEVRRCSWFYKAVDSRYVPYEEPIADQLETEYEEACSTGEWHRKIPLPTGETVVIHGATVLVQFLQTQSTDSWGATTQTTSRPRIVKRDLEDFNIETGESNKVDHLLFMVHGIGSVCDLKFRTVEEVVDEFRNIATQLIQSHYKNSCESGRVGRVEVLPVSWHSELHSEESGIDEKLKAITLESIPKLRNFANDTLLDILFYTSPIFCQSIMDTVAGTMNKVYLKYCQRNPTFNGGVSLAGHSLGSLILFDLLCHQKPLENSFIQNSENPDQPIEPLQIRAPADETDMTSKQISYTIGPAGTGQAYISYPQLVFQPKKFFALGSPIGMFVTIRGIDRLGLEFKLPTCPGFYNIFHPYDPVAYRIEALVNTDLSTVRPVLVPHHKGRKRMHLELRETMTRVGADIKQKIVDTFKNTMDTVYQLTAKQKTSPDPEEIEKEVDKVLEMQLKIDKEPRSRTNSSQSDVDTGEVDLPLGKLNEGKRIDHVLQEAPLEFFNEYLFALTSHVCYWESADTILFIMKEIYSSLDVKTDSQVPQQSMTIERPQSSSSRSSRDYSANVEHN</sequence>
<protein>
    <submittedName>
        <fullName evidence="5">Uncharacterized protein</fullName>
    </submittedName>
</protein>
<dbReference type="InterPro" id="IPR004177">
    <property type="entry name" value="DDHD_dom"/>
</dbReference>
<evidence type="ECO:0000256" key="2">
    <source>
        <dbReference type="SAM" id="MobiDB-lite"/>
    </source>
</evidence>
<dbReference type="InterPro" id="IPR004170">
    <property type="entry name" value="WWE_dom"/>
</dbReference>
<feature type="compositionally biased region" description="Pro residues" evidence="2">
    <location>
        <begin position="412"/>
        <end position="435"/>
    </location>
</feature>
<dbReference type="GO" id="GO:0046872">
    <property type="term" value="F:metal ion binding"/>
    <property type="evidence" value="ECO:0007669"/>
    <property type="project" value="InterPro"/>
</dbReference>
<feature type="compositionally biased region" description="Polar residues" evidence="2">
    <location>
        <begin position="39"/>
        <end position="48"/>
    </location>
</feature>
<feature type="compositionally biased region" description="Polar residues" evidence="2">
    <location>
        <begin position="443"/>
        <end position="457"/>
    </location>
</feature>
<dbReference type="PROSITE" id="PS51043">
    <property type="entry name" value="DDHD"/>
    <property type="match status" value="1"/>
</dbReference>
<dbReference type="OrthoDB" id="69269at2759"/>
<gene>
    <name evidence="5" type="ORF">HERILL_LOCUS13367</name>
</gene>
<dbReference type="Pfam" id="PF02862">
    <property type="entry name" value="DDHD"/>
    <property type="match status" value="1"/>
</dbReference>
<feature type="compositionally biased region" description="Polar residues" evidence="2">
    <location>
        <begin position="209"/>
        <end position="224"/>
    </location>
</feature>
<keyword evidence="6" id="KW-1185">Reference proteome</keyword>
<feature type="domain" description="DDHD" evidence="4">
    <location>
        <begin position="1461"/>
        <end position="1672"/>
    </location>
</feature>
<dbReference type="Pfam" id="PF23464">
    <property type="entry name" value="WWE_3"/>
    <property type="match status" value="1"/>
</dbReference>
<dbReference type="FunCoup" id="A0A7R8V186">
    <property type="interactions" value="66"/>
</dbReference>
<dbReference type="Proteomes" id="UP000594454">
    <property type="component" value="Chromosome 5"/>
</dbReference>
<feature type="region of interest" description="Disordered" evidence="2">
    <location>
        <begin position="926"/>
        <end position="946"/>
    </location>
</feature>
<evidence type="ECO:0000256" key="1">
    <source>
        <dbReference type="ARBA" id="ARBA00038464"/>
    </source>
</evidence>
<accession>A0A7R8V186</accession>
<feature type="compositionally biased region" description="Polar residues" evidence="2">
    <location>
        <begin position="927"/>
        <end position="946"/>
    </location>
</feature>
<reference evidence="5 6" key="1">
    <citation type="submission" date="2020-11" db="EMBL/GenBank/DDBJ databases">
        <authorList>
            <person name="Wallbank WR R."/>
            <person name="Pardo Diaz C."/>
            <person name="Kozak K."/>
            <person name="Martin S."/>
            <person name="Jiggins C."/>
            <person name="Moest M."/>
            <person name="Warren A I."/>
            <person name="Generalovic N T."/>
            <person name="Byers J.R.P. K."/>
            <person name="Montejo-Kovacevich G."/>
            <person name="Yen C E."/>
        </authorList>
    </citation>
    <scope>NUCLEOTIDE SEQUENCE [LARGE SCALE GENOMIC DNA]</scope>
</reference>
<dbReference type="GO" id="GO:0004620">
    <property type="term" value="F:phospholipase activity"/>
    <property type="evidence" value="ECO:0007669"/>
    <property type="project" value="TreeGrafter"/>
</dbReference>
<evidence type="ECO:0000313" key="5">
    <source>
        <dbReference type="EMBL" id="CAD7090911.1"/>
    </source>
</evidence>
<dbReference type="Pfam" id="PF02825">
    <property type="entry name" value="WWE"/>
    <property type="match status" value="1"/>
</dbReference>
<evidence type="ECO:0000313" key="6">
    <source>
        <dbReference type="Proteomes" id="UP000594454"/>
    </source>
</evidence>
<dbReference type="EMBL" id="LR899013">
    <property type="protein sequence ID" value="CAD7090911.1"/>
    <property type="molecule type" value="Genomic_DNA"/>
</dbReference>
<feature type="compositionally biased region" description="Polar residues" evidence="2">
    <location>
        <begin position="1681"/>
        <end position="1693"/>
    </location>
</feature>
<dbReference type="InterPro" id="IPR058055">
    <property type="entry name" value="PA-PLA1"/>
</dbReference>